<name>A0A8J6FVA8_ELECQ</name>
<protein>
    <submittedName>
        <fullName evidence="2">Uncharacterized protein</fullName>
    </submittedName>
</protein>
<dbReference type="EMBL" id="WNTK01000001">
    <property type="protein sequence ID" value="KAG9493335.1"/>
    <property type="molecule type" value="Genomic_DNA"/>
</dbReference>
<evidence type="ECO:0000313" key="2">
    <source>
        <dbReference type="EMBL" id="KAG9493335.1"/>
    </source>
</evidence>
<evidence type="ECO:0000313" key="3">
    <source>
        <dbReference type="Proteomes" id="UP000770717"/>
    </source>
</evidence>
<accession>A0A8J6FVA8</accession>
<evidence type="ECO:0000256" key="1">
    <source>
        <dbReference type="SAM" id="MobiDB-lite"/>
    </source>
</evidence>
<proteinExistence type="predicted"/>
<comment type="caution">
    <text evidence="2">The sequence shown here is derived from an EMBL/GenBank/DDBJ whole genome shotgun (WGS) entry which is preliminary data.</text>
</comment>
<reference evidence="2" key="1">
    <citation type="thesis" date="2020" institute="ProQuest LLC" country="789 East Eisenhower Parkway, Ann Arbor, MI, USA">
        <title>Comparative Genomics and Chromosome Evolution.</title>
        <authorList>
            <person name="Mudd A.B."/>
        </authorList>
    </citation>
    <scope>NUCLEOTIDE SEQUENCE</scope>
    <source>
        <strain evidence="2">HN-11 Male</strain>
        <tissue evidence="2">Kidney and liver</tissue>
    </source>
</reference>
<feature type="region of interest" description="Disordered" evidence="1">
    <location>
        <begin position="27"/>
        <end position="63"/>
    </location>
</feature>
<organism evidence="2 3">
    <name type="scientific">Eleutherodactylus coqui</name>
    <name type="common">Puerto Rican coqui</name>
    <dbReference type="NCBI Taxonomy" id="57060"/>
    <lineage>
        <taxon>Eukaryota</taxon>
        <taxon>Metazoa</taxon>
        <taxon>Chordata</taxon>
        <taxon>Craniata</taxon>
        <taxon>Vertebrata</taxon>
        <taxon>Euteleostomi</taxon>
        <taxon>Amphibia</taxon>
        <taxon>Batrachia</taxon>
        <taxon>Anura</taxon>
        <taxon>Neobatrachia</taxon>
        <taxon>Hyloidea</taxon>
        <taxon>Eleutherodactylidae</taxon>
        <taxon>Eleutherodactylinae</taxon>
        <taxon>Eleutherodactylus</taxon>
        <taxon>Eleutherodactylus</taxon>
    </lineage>
</organism>
<gene>
    <name evidence="2" type="ORF">GDO78_001311</name>
</gene>
<sequence>MEFVGFLDVLPVTADICTVYRKSLKPRNACSPNNQMTDQKPSRSVQRNVQGSEKDRKFVKKVPPFLKSVQRNNTRVEQT</sequence>
<dbReference type="AlphaFoldDB" id="A0A8J6FVA8"/>
<keyword evidence="3" id="KW-1185">Reference proteome</keyword>
<dbReference type="Proteomes" id="UP000770717">
    <property type="component" value="Unassembled WGS sequence"/>
</dbReference>
<feature type="compositionally biased region" description="Polar residues" evidence="1">
    <location>
        <begin position="30"/>
        <end position="51"/>
    </location>
</feature>